<feature type="coiled-coil region" evidence="1">
    <location>
        <begin position="122"/>
        <end position="149"/>
    </location>
</feature>
<evidence type="ECO:0000313" key="5">
    <source>
        <dbReference type="Proteomes" id="UP001239626"/>
    </source>
</evidence>
<keyword evidence="4" id="KW-0131">Cell cycle</keyword>
<keyword evidence="4" id="KW-0132">Cell division</keyword>
<evidence type="ECO:0000313" key="4">
    <source>
        <dbReference type="EMBL" id="MDQ0371955.1"/>
    </source>
</evidence>
<organism evidence="4 5">
    <name type="scientific">Cellulomonas humilata</name>
    <dbReference type="NCBI Taxonomy" id="144055"/>
    <lineage>
        <taxon>Bacteria</taxon>
        <taxon>Bacillati</taxon>
        <taxon>Actinomycetota</taxon>
        <taxon>Actinomycetes</taxon>
        <taxon>Micrococcales</taxon>
        <taxon>Cellulomonadaceae</taxon>
        <taxon>Cellulomonas</taxon>
    </lineage>
</organism>
<evidence type="ECO:0000256" key="2">
    <source>
        <dbReference type="SAM" id="MobiDB-lite"/>
    </source>
</evidence>
<feature type="transmembrane region" description="Helical" evidence="3">
    <location>
        <begin position="97"/>
        <end position="116"/>
    </location>
</feature>
<keyword evidence="3" id="KW-1133">Transmembrane helix</keyword>
<protein>
    <submittedName>
        <fullName evidence="4">Cell division protein FtsB</fullName>
    </submittedName>
</protein>
<keyword evidence="3" id="KW-0472">Membrane</keyword>
<accession>A0ABU0E9M3</accession>
<reference evidence="4 5" key="1">
    <citation type="submission" date="2023-07" db="EMBL/GenBank/DDBJ databases">
        <title>Sorghum-associated microbial communities from plants grown in Nebraska, USA.</title>
        <authorList>
            <person name="Schachtman D."/>
        </authorList>
    </citation>
    <scope>NUCLEOTIDE SEQUENCE [LARGE SCALE GENOMIC DNA]</scope>
    <source>
        <strain evidence="4 5">BE332</strain>
    </source>
</reference>
<evidence type="ECO:0000256" key="3">
    <source>
        <dbReference type="SAM" id="Phobius"/>
    </source>
</evidence>
<feature type="compositionally biased region" description="Low complexity" evidence="2">
    <location>
        <begin position="1"/>
        <end position="30"/>
    </location>
</feature>
<gene>
    <name evidence="4" type="ORF">J2X26_000252</name>
</gene>
<dbReference type="EMBL" id="JAUSVB010000001">
    <property type="protein sequence ID" value="MDQ0371955.1"/>
    <property type="molecule type" value="Genomic_DNA"/>
</dbReference>
<dbReference type="Pfam" id="PF04977">
    <property type="entry name" value="DivIC"/>
    <property type="match status" value="1"/>
</dbReference>
<keyword evidence="3" id="KW-0812">Transmembrane</keyword>
<comment type="caution">
    <text evidence="4">The sequence shown here is derived from an EMBL/GenBank/DDBJ whole genome shotgun (WGS) entry which is preliminary data.</text>
</comment>
<proteinExistence type="predicted"/>
<sequence length="244" mass="25579">MSAPRRPASPSAPGRRAAAPRSGTPTPAAGVPRGSAGSRPSAPRSGATPRVGPTPSSSPKPSSSRPSATRPATRGTPTPPRGTPRAERVQLRVPRLFTVRAMVFSCVLLLAFVLVYPTLHSYLAQRVEVDQLRAQVEAARERNDDLEADLRRWDDPAYVTAQARERLSFVLPGEKAFRVVDPETIPDTAPAADGPATVLDSGSTLPWYANVWESVEVAGETPVPGAEDAATPGDNGTPAPPAGG</sequence>
<keyword evidence="1" id="KW-0175">Coiled coil</keyword>
<dbReference type="GO" id="GO:0051301">
    <property type="term" value="P:cell division"/>
    <property type="evidence" value="ECO:0007669"/>
    <property type="project" value="UniProtKB-KW"/>
</dbReference>
<feature type="region of interest" description="Disordered" evidence="2">
    <location>
        <begin position="218"/>
        <end position="244"/>
    </location>
</feature>
<evidence type="ECO:0000256" key="1">
    <source>
        <dbReference type="SAM" id="Coils"/>
    </source>
</evidence>
<dbReference type="Proteomes" id="UP001239626">
    <property type="component" value="Unassembled WGS sequence"/>
</dbReference>
<keyword evidence="5" id="KW-1185">Reference proteome</keyword>
<feature type="region of interest" description="Disordered" evidence="2">
    <location>
        <begin position="1"/>
        <end position="87"/>
    </location>
</feature>
<dbReference type="InterPro" id="IPR007060">
    <property type="entry name" value="FtsL/DivIC"/>
</dbReference>
<feature type="compositionally biased region" description="Low complexity" evidence="2">
    <location>
        <begin position="53"/>
        <end position="76"/>
    </location>
</feature>
<name>A0ABU0E9M3_9CELL</name>
<dbReference type="RefSeq" id="WP_307489134.1">
    <property type="nucleotide sequence ID" value="NZ_JAUSVB010000001.1"/>
</dbReference>